<dbReference type="HOGENOM" id="CLU_2354202_0_0_4"/>
<organism evidence="1 2">
    <name type="scientific">Bordetella avium (strain 197N)</name>
    <dbReference type="NCBI Taxonomy" id="360910"/>
    <lineage>
        <taxon>Bacteria</taxon>
        <taxon>Pseudomonadati</taxon>
        <taxon>Pseudomonadota</taxon>
        <taxon>Betaproteobacteria</taxon>
        <taxon>Burkholderiales</taxon>
        <taxon>Alcaligenaceae</taxon>
        <taxon>Bordetella</taxon>
    </lineage>
</organism>
<evidence type="ECO:0000313" key="1">
    <source>
        <dbReference type="EMBL" id="CAJ50092.1"/>
    </source>
</evidence>
<name>Q2KXI3_BORA1</name>
<protein>
    <submittedName>
        <fullName evidence="1">Uncharacterized protein</fullName>
    </submittedName>
</protein>
<keyword evidence="2" id="KW-1185">Reference proteome</keyword>
<dbReference type="KEGG" id="bav:BAV2482"/>
<reference evidence="1 2" key="1">
    <citation type="journal article" date="2006" name="J. Bacteriol.">
        <title>Comparison of the genome sequence of the poultry pathogen Bordetella avium with those of B. bronchiseptica, B. pertussis, and B. parapertussis reveals extensive diversity in surface structures associated with host interaction.</title>
        <authorList>
            <person name="Sebaihia M."/>
            <person name="Preston A."/>
            <person name="Maskell D.J."/>
            <person name="Kuzmiak H."/>
            <person name="Connell T.D."/>
            <person name="King N.D."/>
            <person name="Orndorff P.E."/>
            <person name="Miyamoto D.M."/>
            <person name="Thomson N.R."/>
            <person name="Harris D."/>
            <person name="Goble A."/>
            <person name="Lord A."/>
            <person name="Murphy L."/>
            <person name="Quail M.A."/>
            <person name="Rutter S."/>
            <person name="Squares R."/>
            <person name="Squares S."/>
            <person name="Woodward J."/>
            <person name="Parkhill J."/>
            <person name="Temple L.M."/>
        </authorList>
    </citation>
    <scope>NUCLEOTIDE SEQUENCE [LARGE SCALE GENOMIC DNA]</scope>
    <source>
        <strain evidence="1 2">197N</strain>
    </source>
</reference>
<proteinExistence type="predicted"/>
<dbReference type="AlphaFoldDB" id="Q2KXI3"/>
<evidence type="ECO:0000313" key="2">
    <source>
        <dbReference type="Proteomes" id="UP000001977"/>
    </source>
</evidence>
<dbReference type="EMBL" id="AM167904">
    <property type="protein sequence ID" value="CAJ50092.1"/>
    <property type="molecule type" value="Genomic_DNA"/>
</dbReference>
<accession>Q2KXI3</accession>
<gene>
    <name evidence="1" type="ordered locus">BAV2482</name>
</gene>
<dbReference type="STRING" id="360910.BAV2482"/>
<sequence>MPLCLWALIWTSMAFRCPGRPRQRDRSLRREFMLVGGGTQAATDLRPTLRSVEQSPIYDNRSAREKGRLFMGCSPEAGPVSGWNRAWRCFTLIKIH</sequence>
<dbReference type="Proteomes" id="UP000001977">
    <property type="component" value="Chromosome"/>
</dbReference>